<dbReference type="RefSeq" id="WP_093428060.1">
    <property type="nucleotide sequence ID" value="NZ_FOMJ01000004.1"/>
</dbReference>
<keyword evidence="3" id="KW-0808">Transferase</keyword>
<protein>
    <submittedName>
        <fullName evidence="3">TusA-related sulfurtransferase</fullName>
    </submittedName>
</protein>
<dbReference type="PANTHER" id="PTHR33279:SF6">
    <property type="entry name" value="SULFUR CARRIER PROTEIN YEDF-RELATED"/>
    <property type="match status" value="1"/>
</dbReference>
<keyword evidence="4" id="KW-1185">Reference proteome</keyword>
<dbReference type="EMBL" id="FOMJ01000004">
    <property type="protein sequence ID" value="SFD32214.1"/>
    <property type="molecule type" value="Genomic_DNA"/>
</dbReference>
<evidence type="ECO:0000313" key="4">
    <source>
        <dbReference type="Proteomes" id="UP000198611"/>
    </source>
</evidence>
<accession>A0A1I1RCZ1</accession>
<sequence length="76" mass="8099">MSAYELDATGTLCPVPVIRVQDRLAELSPGEVLTVHASDPGATHDIPAWCRVHGHTVQECKEDDGGVRVVIEVGHG</sequence>
<evidence type="ECO:0000259" key="2">
    <source>
        <dbReference type="PROSITE" id="PS01148"/>
    </source>
</evidence>
<dbReference type="PROSITE" id="PS01148">
    <property type="entry name" value="UPF0033"/>
    <property type="match status" value="1"/>
</dbReference>
<proteinExistence type="inferred from homology"/>
<dbReference type="CDD" id="cd00291">
    <property type="entry name" value="SirA_YedF_YeeD"/>
    <property type="match status" value="1"/>
</dbReference>
<dbReference type="SUPFAM" id="SSF64307">
    <property type="entry name" value="SirA-like"/>
    <property type="match status" value="1"/>
</dbReference>
<gene>
    <name evidence="3" type="ORF">SAMN05660831_01411</name>
</gene>
<dbReference type="STRING" id="1123397.SAMN05660831_01411"/>
<dbReference type="GO" id="GO:0016740">
    <property type="term" value="F:transferase activity"/>
    <property type="evidence" value="ECO:0007669"/>
    <property type="project" value="UniProtKB-KW"/>
</dbReference>
<dbReference type="Gene3D" id="3.30.110.40">
    <property type="entry name" value="TusA-like domain"/>
    <property type="match status" value="1"/>
</dbReference>
<dbReference type="AlphaFoldDB" id="A0A1I1RCZ1"/>
<feature type="domain" description="UPF0033" evidence="2">
    <location>
        <begin position="6"/>
        <end position="30"/>
    </location>
</feature>
<evidence type="ECO:0000313" key="3">
    <source>
        <dbReference type="EMBL" id="SFD32214.1"/>
    </source>
</evidence>
<comment type="similarity">
    <text evidence="1">Belongs to the sulfur carrier protein TusA family.</text>
</comment>
<dbReference type="Proteomes" id="UP000198611">
    <property type="component" value="Unassembled WGS sequence"/>
</dbReference>
<dbReference type="InterPro" id="IPR001455">
    <property type="entry name" value="TusA-like"/>
</dbReference>
<reference evidence="3 4" key="1">
    <citation type="submission" date="2016-10" db="EMBL/GenBank/DDBJ databases">
        <authorList>
            <person name="de Groot N.N."/>
        </authorList>
    </citation>
    <scope>NUCLEOTIDE SEQUENCE [LARGE SCALE GENOMIC DNA]</scope>
    <source>
        <strain evidence="3 4">HL3</strain>
    </source>
</reference>
<dbReference type="OrthoDB" id="9797352at2"/>
<evidence type="ECO:0000256" key="1">
    <source>
        <dbReference type="ARBA" id="ARBA00008984"/>
    </source>
</evidence>
<name>A0A1I1RCZ1_9GAMM</name>
<dbReference type="PANTHER" id="PTHR33279">
    <property type="entry name" value="SULFUR CARRIER PROTEIN YEDF-RELATED"/>
    <property type="match status" value="1"/>
</dbReference>
<organism evidence="3 4">
    <name type="scientific">Thiohalospira halophila DSM 15071</name>
    <dbReference type="NCBI Taxonomy" id="1123397"/>
    <lineage>
        <taxon>Bacteria</taxon>
        <taxon>Pseudomonadati</taxon>
        <taxon>Pseudomonadota</taxon>
        <taxon>Gammaproteobacteria</taxon>
        <taxon>Thiohalospirales</taxon>
        <taxon>Thiohalospiraceae</taxon>
        <taxon>Thiohalospira</taxon>
    </lineage>
</organism>
<dbReference type="Pfam" id="PF01206">
    <property type="entry name" value="TusA"/>
    <property type="match status" value="1"/>
</dbReference>
<dbReference type="InterPro" id="IPR036868">
    <property type="entry name" value="TusA-like_sf"/>
</dbReference>